<comment type="caution">
    <text evidence="2">The sequence shown here is derived from an EMBL/GenBank/DDBJ whole genome shotgun (WGS) entry which is preliminary data.</text>
</comment>
<evidence type="ECO:0000313" key="2">
    <source>
        <dbReference type="EMBL" id="KAA5209300.1"/>
    </source>
</evidence>
<evidence type="ECO:0000313" key="3">
    <source>
        <dbReference type="Proteomes" id="UP000429838"/>
    </source>
</evidence>
<reference evidence="3 4" key="1">
    <citation type="journal article" date="2019" name="Nat. Med.">
        <title>A library of human gut bacterial isolates paired with longitudinal multiomics data enables mechanistic microbiome research.</title>
        <authorList>
            <person name="Poyet M."/>
            <person name="Groussin M."/>
            <person name="Gibbons S.M."/>
            <person name="Avila-Pacheco J."/>
            <person name="Jiang X."/>
            <person name="Kearney S.M."/>
            <person name="Perrotta A.R."/>
            <person name="Berdy B."/>
            <person name="Zhao S."/>
            <person name="Lieberman T.D."/>
            <person name="Swanson P.K."/>
            <person name="Smith M."/>
            <person name="Roesemann S."/>
            <person name="Alexander J.E."/>
            <person name="Rich S.A."/>
            <person name="Livny J."/>
            <person name="Vlamakis H."/>
            <person name="Clish C."/>
            <person name="Bullock K."/>
            <person name="Deik A."/>
            <person name="Scott J."/>
            <person name="Pierce K.A."/>
            <person name="Xavier R.J."/>
            <person name="Alm E.J."/>
        </authorList>
    </citation>
    <scope>NUCLEOTIDE SEQUENCE [LARGE SCALE GENOMIC DNA]</scope>
    <source>
        <strain evidence="2 3">BIOML-A1</strain>
        <strain evidence="1 4">BIOML-A106</strain>
    </source>
</reference>
<dbReference type="EMBL" id="VWEQ01000001">
    <property type="protein sequence ID" value="KAA4756422.1"/>
    <property type="molecule type" value="Genomic_DNA"/>
</dbReference>
<evidence type="ECO:0000313" key="1">
    <source>
        <dbReference type="EMBL" id="KAA4756422.1"/>
    </source>
</evidence>
<evidence type="ECO:0000313" key="4">
    <source>
        <dbReference type="Proteomes" id="UP000479773"/>
    </source>
</evidence>
<name>A0A642E3F8_BACFG</name>
<gene>
    <name evidence="2" type="ORF">F2Z25_03855</name>
    <name evidence="1" type="ORF">F3B44_01335</name>
</gene>
<organism evidence="2 3">
    <name type="scientific">Bacteroides fragilis</name>
    <dbReference type="NCBI Taxonomy" id="817"/>
    <lineage>
        <taxon>Bacteria</taxon>
        <taxon>Pseudomonadati</taxon>
        <taxon>Bacteroidota</taxon>
        <taxon>Bacteroidia</taxon>
        <taxon>Bacteroidales</taxon>
        <taxon>Bacteroidaceae</taxon>
        <taxon>Bacteroides</taxon>
    </lineage>
</organism>
<dbReference type="Proteomes" id="UP000429838">
    <property type="component" value="Unassembled WGS sequence"/>
</dbReference>
<dbReference type="AlphaFoldDB" id="A0A642E3F8"/>
<sequence>MKQIHYYILFLFTRKSDGPLDHINKQTQRIRITSLSPVQKAECSKQLLLTNGICKFPKKHFAY</sequence>
<accession>A0A642E3F8</accession>
<dbReference type="EMBL" id="VWAQ01000003">
    <property type="protein sequence ID" value="KAA5209300.1"/>
    <property type="molecule type" value="Genomic_DNA"/>
</dbReference>
<proteinExistence type="predicted"/>
<dbReference type="Proteomes" id="UP000479773">
    <property type="component" value="Unassembled WGS sequence"/>
</dbReference>
<protein>
    <submittedName>
        <fullName evidence="2">Uncharacterized protein</fullName>
    </submittedName>
</protein>